<dbReference type="STRING" id="1798382.A3D77_04860"/>
<name>A0A1F5ZLQ2_9BACT</name>
<evidence type="ECO:0000256" key="1">
    <source>
        <dbReference type="SAM" id="Phobius"/>
    </source>
</evidence>
<accession>A0A1F5ZLQ2</accession>
<gene>
    <name evidence="2" type="ORF">A3D77_04860</name>
</gene>
<feature type="transmembrane region" description="Helical" evidence="1">
    <location>
        <begin position="83"/>
        <end position="105"/>
    </location>
</feature>
<reference evidence="2 3" key="1">
    <citation type="journal article" date="2016" name="Nat. Commun.">
        <title>Thousands of microbial genomes shed light on interconnected biogeochemical processes in an aquifer system.</title>
        <authorList>
            <person name="Anantharaman K."/>
            <person name="Brown C.T."/>
            <person name="Hug L.A."/>
            <person name="Sharon I."/>
            <person name="Castelle C.J."/>
            <person name="Probst A.J."/>
            <person name="Thomas B.C."/>
            <person name="Singh A."/>
            <person name="Wilkins M.J."/>
            <person name="Karaoz U."/>
            <person name="Brodie E.L."/>
            <person name="Williams K.H."/>
            <person name="Hubbard S.S."/>
            <person name="Banfield J.F."/>
        </authorList>
    </citation>
    <scope>NUCLEOTIDE SEQUENCE [LARGE SCALE GENOMIC DNA]</scope>
</reference>
<evidence type="ECO:0000313" key="2">
    <source>
        <dbReference type="EMBL" id="OGG13400.1"/>
    </source>
</evidence>
<keyword evidence="1" id="KW-1133">Transmembrane helix</keyword>
<dbReference type="EMBL" id="MFJL01000036">
    <property type="protein sequence ID" value="OGG13400.1"/>
    <property type="molecule type" value="Genomic_DNA"/>
</dbReference>
<keyword evidence="1" id="KW-0472">Membrane</keyword>
<dbReference type="Pfam" id="PF18895">
    <property type="entry name" value="T4SS_pilin"/>
    <property type="match status" value="1"/>
</dbReference>
<proteinExistence type="predicted"/>
<comment type="caution">
    <text evidence="2">The sequence shown here is derived from an EMBL/GenBank/DDBJ whole genome shotgun (WGS) entry which is preliminary data.</text>
</comment>
<evidence type="ECO:0000313" key="3">
    <source>
        <dbReference type="Proteomes" id="UP000176923"/>
    </source>
</evidence>
<sequence>MKTLLAQGIKFPGSNVTISGPLNGPSAHFKFDTLSSIPSNAITLIFPIAGAILLAMLMFGGFEYITSFGDPKKAELARTRITNALIGIVIIFASYWIVQLVDYIFQLCVYNKSFKQCTP</sequence>
<dbReference type="AlphaFoldDB" id="A0A1F5ZLQ2"/>
<dbReference type="InterPro" id="IPR043993">
    <property type="entry name" value="T4SS_pilin"/>
</dbReference>
<keyword evidence="1" id="KW-0812">Transmembrane</keyword>
<protein>
    <submittedName>
        <fullName evidence="2">Uncharacterized protein</fullName>
    </submittedName>
</protein>
<organism evidence="2 3">
    <name type="scientific">Candidatus Gottesmanbacteria bacterium RIFCSPHIGHO2_02_FULL_39_11</name>
    <dbReference type="NCBI Taxonomy" id="1798382"/>
    <lineage>
        <taxon>Bacteria</taxon>
        <taxon>Candidatus Gottesmaniibacteriota</taxon>
    </lineage>
</organism>
<dbReference type="Proteomes" id="UP000176923">
    <property type="component" value="Unassembled WGS sequence"/>
</dbReference>
<feature type="transmembrane region" description="Helical" evidence="1">
    <location>
        <begin position="41"/>
        <end position="62"/>
    </location>
</feature>